<dbReference type="EMBL" id="CP003098">
    <property type="protein sequence ID" value="AET33141.1"/>
    <property type="molecule type" value="Genomic_DNA"/>
</dbReference>
<evidence type="ECO:0000259" key="1">
    <source>
        <dbReference type="PROSITE" id="PS51278"/>
    </source>
</evidence>
<protein>
    <submittedName>
        <fullName evidence="2">Glutamine amidotransferase-like protein</fullName>
    </submittedName>
</protein>
<dbReference type="RefSeq" id="WP_014288966.1">
    <property type="nucleotide sequence ID" value="NC_016645.1"/>
</dbReference>
<dbReference type="eggNOG" id="arCOG03639">
    <property type="taxonomic scope" value="Archaea"/>
</dbReference>
<gene>
    <name evidence="2" type="ORF">P186_1731</name>
</gene>
<dbReference type="BioCyc" id="PSP1104324:GJSN-1696-MONOMER"/>
<dbReference type="CDD" id="cd01908">
    <property type="entry name" value="YafJ"/>
    <property type="match status" value="1"/>
</dbReference>
<keyword evidence="2" id="KW-0315">Glutamine amidotransferase</keyword>
<organism evidence="2 3">
    <name type="scientific">Pyrobaculum ferrireducens</name>
    <dbReference type="NCBI Taxonomy" id="1104324"/>
    <lineage>
        <taxon>Archaea</taxon>
        <taxon>Thermoproteota</taxon>
        <taxon>Thermoprotei</taxon>
        <taxon>Thermoproteales</taxon>
        <taxon>Thermoproteaceae</taxon>
        <taxon>Pyrobaculum</taxon>
    </lineage>
</organism>
<dbReference type="Pfam" id="PF13522">
    <property type="entry name" value="GATase_6"/>
    <property type="match status" value="1"/>
</dbReference>
<dbReference type="KEGG" id="pyr:P186_1731"/>
<dbReference type="STRING" id="1104324.P186_1731"/>
<feature type="domain" description="Glutamine amidotransferase type-2" evidence="1">
    <location>
        <begin position="2"/>
        <end position="224"/>
    </location>
</feature>
<dbReference type="AlphaFoldDB" id="G7VGP1"/>
<dbReference type="PANTHER" id="PTHR42824">
    <property type="entry name" value="GLUTAMINE AMIDOTRANSFERASE"/>
    <property type="match status" value="1"/>
</dbReference>
<accession>G7VGP1</accession>
<dbReference type="PANTHER" id="PTHR42824:SF1">
    <property type="entry name" value="GLUTAMINE AMIDOTRANSFERASE YAFJ-RELATED"/>
    <property type="match status" value="1"/>
</dbReference>
<dbReference type="InterPro" id="IPR017932">
    <property type="entry name" value="GATase_2_dom"/>
</dbReference>
<keyword evidence="2" id="KW-0808">Transferase</keyword>
<reference evidence="2 3" key="1">
    <citation type="journal article" date="2012" name="J. Bacteriol.">
        <title>Complete genome sequence of strain 1860, a crenarchaeon of the genus pyrobaculum able to grow with various electron acceptors.</title>
        <authorList>
            <person name="Mardanov A.V."/>
            <person name="Gumerov V.M."/>
            <person name="Slobodkina G.B."/>
            <person name="Beletsky A.V."/>
            <person name="Bonch-Osmolovskaya E.A."/>
            <person name="Ravin N.V."/>
            <person name="Skryabin K.G."/>
        </authorList>
    </citation>
    <scope>NUCLEOTIDE SEQUENCE [LARGE SCALE GENOMIC DNA]</scope>
    <source>
        <strain evidence="2 3">1860</strain>
    </source>
</reference>
<dbReference type="PROSITE" id="PS51278">
    <property type="entry name" value="GATASE_TYPE_2"/>
    <property type="match status" value="1"/>
</dbReference>
<dbReference type="Proteomes" id="UP000005867">
    <property type="component" value="Chromosome"/>
</dbReference>
<sequence length="224" mass="24972">MCRILLSVGGRPSSFFKSFIEISKRDRTMGWSHGSGWGALWASREGFGVYKSLRPIWESFVEPPVGYSLYLLHSRLASVGRVAFENTHPIVYGRYAIAHNGTLDKERFLAELERRGVEVGDVAGETDSEVLLKAIVKMGADEDAVKEIAEAARQFIDPEEPLLNFAFIDGGGKAYFYTYRESEHPHYVPVYAELGDVFLIASEPLGGGAEWKTLKNGELLTLTY</sequence>
<dbReference type="HOGENOM" id="CLU_1253632_0_0_2"/>
<evidence type="ECO:0000313" key="2">
    <source>
        <dbReference type="EMBL" id="AET33141.1"/>
    </source>
</evidence>
<dbReference type="GeneID" id="11596227"/>
<dbReference type="InterPro" id="IPR029055">
    <property type="entry name" value="Ntn_hydrolases_N"/>
</dbReference>
<dbReference type="GO" id="GO:0016740">
    <property type="term" value="F:transferase activity"/>
    <property type="evidence" value="ECO:0007669"/>
    <property type="project" value="UniProtKB-KW"/>
</dbReference>
<proteinExistence type="predicted"/>
<dbReference type="Gene3D" id="3.60.20.10">
    <property type="entry name" value="Glutamine Phosphoribosylpyrophosphate, subunit 1, domain 1"/>
    <property type="match status" value="1"/>
</dbReference>
<name>G7VGP1_9CREN</name>
<dbReference type="SUPFAM" id="SSF56235">
    <property type="entry name" value="N-terminal nucleophile aminohydrolases (Ntn hydrolases)"/>
    <property type="match status" value="1"/>
</dbReference>
<keyword evidence="3" id="KW-1185">Reference proteome</keyword>
<evidence type="ECO:0000313" key="3">
    <source>
        <dbReference type="Proteomes" id="UP000005867"/>
    </source>
</evidence>
<dbReference type="OrthoDB" id="350529at2157"/>